<dbReference type="Proteomes" id="UP000018721">
    <property type="component" value="Unassembled WGS sequence"/>
</dbReference>
<organism evidence="1 2">
    <name type="scientific">Phytophthora nicotianae P1569</name>
    <dbReference type="NCBI Taxonomy" id="1317065"/>
    <lineage>
        <taxon>Eukaryota</taxon>
        <taxon>Sar</taxon>
        <taxon>Stramenopiles</taxon>
        <taxon>Oomycota</taxon>
        <taxon>Peronosporomycetes</taxon>
        <taxon>Peronosporales</taxon>
        <taxon>Peronosporaceae</taxon>
        <taxon>Phytophthora</taxon>
    </lineage>
</organism>
<protein>
    <submittedName>
        <fullName evidence="1">Uncharacterized protein</fullName>
    </submittedName>
</protein>
<proteinExistence type="predicted"/>
<feature type="non-terminal residue" evidence="1">
    <location>
        <position position="65"/>
    </location>
</feature>
<dbReference type="EMBL" id="ANIZ01002976">
    <property type="protein sequence ID" value="ETI37010.1"/>
    <property type="molecule type" value="Genomic_DNA"/>
</dbReference>
<evidence type="ECO:0000313" key="2">
    <source>
        <dbReference type="Proteomes" id="UP000018721"/>
    </source>
</evidence>
<comment type="caution">
    <text evidence="1">The sequence shown here is derived from an EMBL/GenBank/DDBJ whole genome shotgun (WGS) entry which is preliminary data.</text>
</comment>
<gene>
    <name evidence="1" type="ORF">F443_16964</name>
</gene>
<keyword evidence="2" id="KW-1185">Reference proteome</keyword>
<reference evidence="1 2" key="1">
    <citation type="submission" date="2013-11" db="EMBL/GenBank/DDBJ databases">
        <title>The Genome Sequence of Phytophthora parasitica P1569.</title>
        <authorList>
            <consortium name="The Broad Institute Genomics Platform"/>
            <person name="Russ C."/>
            <person name="Tyler B."/>
            <person name="Panabieres F."/>
            <person name="Shan W."/>
            <person name="Tripathy S."/>
            <person name="Grunwald N."/>
            <person name="Machado M."/>
            <person name="Johnson C.S."/>
            <person name="Arredondo F."/>
            <person name="Hong C."/>
            <person name="Coffey M."/>
            <person name="Young S.K."/>
            <person name="Zeng Q."/>
            <person name="Gargeya S."/>
            <person name="Fitzgerald M."/>
            <person name="Abouelleil A."/>
            <person name="Alvarado L."/>
            <person name="Chapman S.B."/>
            <person name="Gainer-Dewar J."/>
            <person name="Goldberg J."/>
            <person name="Griggs A."/>
            <person name="Gujja S."/>
            <person name="Hansen M."/>
            <person name="Howarth C."/>
            <person name="Imamovic A."/>
            <person name="Ireland A."/>
            <person name="Larimer J."/>
            <person name="McCowan C."/>
            <person name="Murphy C."/>
            <person name="Pearson M."/>
            <person name="Poon T.W."/>
            <person name="Priest M."/>
            <person name="Roberts A."/>
            <person name="Saif S."/>
            <person name="Shea T."/>
            <person name="Sykes S."/>
            <person name="Wortman J."/>
            <person name="Nusbaum C."/>
            <person name="Birren B."/>
        </authorList>
    </citation>
    <scope>NUCLEOTIDE SEQUENCE [LARGE SCALE GENOMIC DNA]</scope>
    <source>
        <strain evidence="1 2">P1569</strain>
    </source>
</reference>
<dbReference type="HOGENOM" id="CLU_2856839_0_0_1"/>
<name>V9ECZ6_PHYNI</name>
<accession>V9ECZ6</accession>
<evidence type="ECO:0000313" key="1">
    <source>
        <dbReference type="EMBL" id="ETI37010.1"/>
    </source>
</evidence>
<dbReference type="AlphaFoldDB" id="V9ECZ6"/>
<sequence>MAEVTSFTFGKILLERGSCTNSLEPQMHFLDKVFDVTWSRLRLQRLNAVEEADVPNVQVWALRWL</sequence>